<accession>A0ACB0JP96</accession>
<protein>
    <submittedName>
        <fullName evidence="1">Uncharacterized protein</fullName>
    </submittedName>
</protein>
<evidence type="ECO:0000313" key="1">
    <source>
        <dbReference type="EMBL" id="CAJ2645429.1"/>
    </source>
</evidence>
<sequence>MTSLSRDLMSILTSLSFDCTVTQEDVYLTRWKSAKRSLLIFSSLVTRHRKHSDKLMPDIINKRSQILQKYQQ</sequence>
<evidence type="ECO:0000313" key="2">
    <source>
        <dbReference type="Proteomes" id="UP001177021"/>
    </source>
</evidence>
<dbReference type="Proteomes" id="UP001177021">
    <property type="component" value="Unassembled WGS sequence"/>
</dbReference>
<reference evidence="1" key="1">
    <citation type="submission" date="2023-10" db="EMBL/GenBank/DDBJ databases">
        <authorList>
            <person name="Rodriguez Cubillos JULIANA M."/>
            <person name="De Vega J."/>
        </authorList>
    </citation>
    <scope>NUCLEOTIDE SEQUENCE</scope>
</reference>
<keyword evidence="2" id="KW-1185">Reference proteome</keyword>
<organism evidence="1 2">
    <name type="scientific">Trifolium pratense</name>
    <name type="common">Red clover</name>
    <dbReference type="NCBI Taxonomy" id="57577"/>
    <lineage>
        <taxon>Eukaryota</taxon>
        <taxon>Viridiplantae</taxon>
        <taxon>Streptophyta</taxon>
        <taxon>Embryophyta</taxon>
        <taxon>Tracheophyta</taxon>
        <taxon>Spermatophyta</taxon>
        <taxon>Magnoliopsida</taxon>
        <taxon>eudicotyledons</taxon>
        <taxon>Gunneridae</taxon>
        <taxon>Pentapetalae</taxon>
        <taxon>rosids</taxon>
        <taxon>fabids</taxon>
        <taxon>Fabales</taxon>
        <taxon>Fabaceae</taxon>
        <taxon>Papilionoideae</taxon>
        <taxon>50 kb inversion clade</taxon>
        <taxon>NPAAA clade</taxon>
        <taxon>Hologalegina</taxon>
        <taxon>IRL clade</taxon>
        <taxon>Trifolieae</taxon>
        <taxon>Trifolium</taxon>
    </lineage>
</organism>
<name>A0ACB0JP96_TRIPR</name>
<gene>
    <name evidence="1" type="ORF">MILVUS5_LOCUS14326</name>
</gene>
<proteinExistence type="predicted"/>
<dbReference type="EMBL" id="CASHSV030000076">
    <property type="protein sequence ID" value="CAJ2645429.1"/>
    <property type="molecule type" value="Genomic_DNA"/>
</dbReference>
<comment type="caution">
    <text evidence="1">The sequence shown here is derived from an EMBL/GenBank/DDBJ whole genome shotgun (WGS) entry which is preliminary data.</text>
</comment>